<organism evidence="1 2">
    <name type="scientific">Taurinivorans muris</name>
    <dbReference type="NCBI Taxonomy" id="2787751"/>
    <lineage>
        <taxon>Bacteria</taxon>
        <taxon>Pseudomonadati</taxon>
        <taxon>Thermodesulfobacteriota</taxon>
        <taxon>Desulfovibrionia</taxon>
        <taxon>Desulfovibrionales</taxon>
        <taxon>Desulfovibrionaceae</taxon>
        <taxon>Taurinivorans</taxon>
    </lineage>
</organism>
<protein>
    <submittedName>
        <fullName evidence="1">Uncharacterized protein</fullName>
    </submittedName>
</protein>
<evidence type="ECO:0000313" key="2">
    <source>
        <dbReference type="Proteomes" id="UP001058120"/>
    </source>
</evidence>
<evidence type="ECO:0000313" key="1">
    <source>
        <dbReference type="EMBL" id="UWX04925.1"/>
    </source>
</evidence>
<proteinExistence type="predicted"/>
<dbReference type="Proteomes" id="UP001058120">
    <property type="component" value="Chromosome"/>
</dbReference>
<gene>
    <name evidence="1" type="ORF">JBF11_05375</name>
</gene>
<reference evidence="1" key="1">
    <citation type="submission" date="2020-12" db="EMBL/GenBank/DDBJ databases">
        <title>Taurinivorans muris gen. nov., sp. nov., fundamental and realized metabolic niche of a ubiquitous sulfidogenic bacterium in the murine intestine.</title>
        <authorList>
            <person name="Ye H."/>
            <person name="Hanson B.T."/>
            <person name="Loy A."/>
        </authorList>
    </citation>
    <scope>NUCLEOTIDE SEQUENCE</scope>
    <source>
        <strain evidence="1">LT0009</strain>
    </source>
</reference>
<dbReference type="EMBL" id="CP065938">
    <property type="protein sequence ID" value="UWX04925.1"/>
    <property type="molecule type" value="Genomic_DNA"/>
</dbReference>
<name>A0ABY5XYG5_9BACT</name>
<dbReference type="RefSeq" id="WP_334314480.1">
    <property type="nucleotide sequence ID" value="NZ_CP065938.1"/>
</dbReference>
<sequence>MDEIQIDFSTENSFSQNQNTRAVNLAKPVQNSPFSQGSSPAPFSLQSQTKQDNVHISRSAQLIQQNTAPFSAHASANTTANARSVALQNGTLSLAQNKENGITSDYQWKNGTNFQFTINQNINLQENEDQSTSVFFEQDNISKKYHANGNISKYQGNILDGNKKSVRINAQGGTLNAENDTVFALADNTTVNAKGNNTIILKNTMRDMQINTQNGDNTIVGQTLQNVTISLTGGKNTLNFKNAENSIIDARKSNVHLNTGKLAGSTLNLEKGTHALNIQQSSHNTIHFASGSFNQESKLNIFGKTENTLIHASGEKVNLSLQHSQNNYIQSTAKFTHATFSKSKSDVVQFDTYSSIVSTGTLTDSNMEINGTQAVNMRGNALTGNSNLALSGHSASLALNTLSENAAANIDTRHFAHSQIQNISGNATLDIQGGYYNNLAVNTLKDTAFANISGDGAVSVNTMKDNAGINLGEGILNVTIGAVSDNAVIQGGKNALQSRIGASSKADTEQNQPGNIHNTFQNTAITQNQEQTRAFNAYRTTANNFPKITNTLQNQIKLNRLV</sequence>
<accession>A0ABY5XYG5</accession>
<keyword evidence="2" id="KW-1185">Reference proteome</keyword>